<dbReference type="InterPro" id="IPR027214">
    <property type="entry name" value="Cystatin"/>
</dbReference>
<dbReference type="PANTHER" id="PTHR47116">
    <property type="entry name" value="PHLOEM FILAMENT PROTEIN"/>
    <property type="match status" value="1"/>
</dbReference>
<dbReference type="GO" id="GO:0004869">
    <property type="term" value="F:cysteine-type endopeptidase inhibitor activity"/>
    <property type="evidence" value="ECO:0007669"/>
    <property type="project" value="UniProtKB-KW"/>
</dbReference>
<protein>
    <recommendedName>
        <fullName evidence="5">Cystatin domain-containing protein</fullName>
    </recommendedName>
</protein>
<dbReference type="Proteomes" id="UP001341281">
    <property type="component" value="Chromosome 02"/>
</dbReference>
<organism evidence="6 7">
    <name type="scientific">Paspalum notatum var. saurae</name>
    <dbReference type="NCBI Taxonomy" id="547442"/>
    <lineage>
        <taxon>Eukaryota</taxon>
        <taxon>Viridiplantae</taxon>
        <taxon>Streptophyta</taxon>
        <taxon>Embryophyta</taxon>
        <taxon>Tracheophyta</taxon>
        <taxon>Spermatophyta</taxon>
        <taxon>Magnoliopsida</taxon>
        <taxon>Liliopsida</taxon>
        <taxon>Poales</taxon>
        <taxon>Poaceae</taxon>
        <taxon>PACMAD clade</taxon>
        <taxon>Panicoideae</taxon>
        <taxon>Andropogonodae</taxon>
        <taxon>Paspaleae</taxon>
        <taxon>Paspalinae</taxon>
        <taxon>Paspalum</taxon>
    </lineage>
</organism>
<sequence>MKTGALLFALAAVASAVTAPVVVAEGESHPISGVDDPHVQELGAWAVTEHGKRANDELRFGKVVGGDEWVAAGMDYYQLYIVAVNLASQNVTYNAVVSEQIRTNTRKLISFDRAN</sequence>
<dbReference type="InterPro" id="IPR000010">
    <property type="entry name" value="Cystatin_dom"/>
</dbReference>
<comment type="similarity">
    <text evidence="1">Belongs to the cystatin family. Phytocystatin subfamily.</text>
</comment>
<feature type="signal peptide" evidence="4">
    <location>
        <begin position="1"/>
        <end position="24"/>
    </location>
</feature>
<proteinExistence type="inferred from homology"/>
<evidence type="ECO:0000313" key="6">
    <source>
        <dbReference type="EMBL" id="WVZ55951.1"/>
    </source>
</evidence>
<feature type="domain" description="Cystatin" evidence="5">
    <location>
        <begin position="31"/>
        <end position="113"/>
    </location>
</feature>
<dbReference type="EMBL" id="CP144746">
    <property type="protein sequence ID" value="WVZ55951.1"/>
    <property type="molecule type" value="Genomic_DNA"/>
</dbReference>
<evidence type="ECO:0000256" key="4">
    <source>
        <dbReference type="SAM" id="SignalP"/>
    </source>
</evidence>
<dbReference type="InterPro" id="IPR046350">
    <property type="entry name" value="Cystatin_sf"/>
</dbReference>
<dbReference type="AlphaFoldDB" id="A0AAQ3SJK1"/>
<name>A0AAQ3SJK1_PASNO</name>
<keyword evidence="3" id="KW-0789">Thiol protease inhibitor</keyword>
<accession>A0AAQ3SJK1</accession>
<keyword evidence="7" id="KW-1185">Reference proteome</keyword>
<evidence type="ECO:0000256" key="3">
    <source>
        <dbReference type="ARBA" id="ARBA00022704"/>
    </source>
</evidence>
<evidence type="ECO:0000256" key="1">
    <source>
        <dbReference type="ARBA" id="ARBA00007233"/>
    </source>
</evidence>
<keyword evidence="4" id="KW-0732">Signal</keyword>
<evidence type="ECO:0000313" key="7">
    <source>
        <dbReference type="Proteomes" id="UP001341281"/>
    </source>
</evidence>
<dbReference type="SUPFAM" id="SSF54403">
    <property type="entry name" value="Cystatin/monellin"/>
    <property type="match status" value="1"/>
</dbReference>
<evidence type="ECO:0000256" key="2">
    <source>
        <dbReference type="ARBA" id="ARBA00022690"/>
    </source>
</evidence>
<reference evidence="6 7" key="1">
    <citation type="submission" date="2024-02" db="EMBL/GenBank/DDBJ databases">
        <title>High-quality chromosome-scale genome assembly of Pensacola bahiagrass (Paspalum notatum Flugge var. saurae).</title>
        <authorList>
            <person name="Vega J.M."/>
            <person name="Podio M."/>
            <person name="Orjuela J."/>
            <person name="Siena L.A."/>
            <person name="Pessino S.C."/>
            <person name="Combes M.C."/>
            <person name="Mariac C."/>
            <person name="Albertini E."/>
            <person name="Pupilli F."/>
            <person name="Ortiz J.P.A."/>
            <person name="Leblanc O."/>
        </authorList>
    </citation>
    <scope>NUCLEOTIDE SEQUENCE [LARGE SCALE GENOMIC DNA]</scope>
    <source>
        <strain evidence="6">R1</strain>
        <tissue evidence="6">Leaf</tissue>
    </source>
</reference>
<gene>
    <name evidence="6" type="ORF">U9M48_006548</name>
</gene>
<keyword evidence="2" id="KW-0646">Protease inhibitor</keyword>
<dbReference type="Pfam" id="PF16845">
    <property type="entry name" value="SQAPI"/>
    <property type="match status" value="1"/>
</dbReference>
<dbReference type="Gene3D" id="3.10.450.10">
    <property type="match status" value="1"/>
</dbReference>
<evidence type="ECO:0000259" key="5">
    <source>
        <dbReference type="Pfam" id="PF16845"/>
    </source>
</evidence>
<feature type="chain" id="PRO_5042972422" description="Cystatin domain-containing protein" evidence="4">
    <location>
        <begin position="25"/>
        <end position="115"/>
    </location>
</feature>